<feature type="domain" description="Methyltransferase" evidence="2">
    <location>
        <begin position="60"/>
        <end position="150"/>
    </location>
</feature>
<evidence type="ECO:0000313" key="4">
    <source>
        <dbReference type="Proteomes" id="UP000002420"/>
    </source>
</evidence>
<dbReference type="InterPro" id="IPR000917">
    <property type="entry name" value="Sulfatase_N"/>
</dbReference>
<dbReference type="InterPro" id="IPR041698">
    <property type="entry name" value="Methyltransf_25"/>
</dbReference>
<dbReference type="Proteomes" id="UP000002420">
    <property type="component" value="Chromosome"/>
</dbReference>
<dbReference type="InterPro" id="IPR029063">
    <property type="entry name" value="SAM-dependent_MTases_sf"/>
</dbReference>
<sequence>MPKLDTKLHLDMLQNSKKENKFDVNSEVYGLHWGDPETVPPLKYVRDSFLLPYITTSSTVLEIGVGGGRWTRYMLKAKHLYAVDYHVELLEELKLNYNYDNMSFVLNNGYDFPGVLNQSVDFIFSFGTFVHLDVDIIKKYLINIKSILKETSNVVIQYSDMRKPMARALKGSFSENDPDIMKKLVKSCGFEIYEDDDQTLWHSAIIRFGLVSKSMIYVNNLFYKEQPNILLLTYDSCRYDTLKVANTPVLDSFVDIVSAQAPANFTYPSHCAFFCGILPNSSLNQPYINRFNRQLFGISDVGETNVVKKSYLKIQSNSNFVDGLRGAGYQTIGCGAMNWFRQETLTSCFEDYLYTGTDADSQIDFLLANLDPSRKFFGFINFGETHAPFFYKGKKDTCPVDVRARIIKWPPCESPGPVGQANEAFRHQVEAAEFLDSRLARLFSSVPSNTIVVLCADHGECFGEDGYWGHGFNHPKVLEVPLAIFRLDGKLI</sequence>
<dbReference type="AlphaFoldDB" id="B3E8W8"/>
<evidence type="ECO:0000259" key="2">
    <source>
        <dbReference type="Pfam" id="PF13649"/>
    </source>
</evidence>
<dbReference type="eggNOG" id="COG2519">
    <property type="taxonomic scope" value="Bacteria"/>
</dbReference>
<dbReference type="InterPro" id="IPR017850">
    <property type="entry name" value="Alkaline_phosphatase_core_sf"/>
</dbReference>
<keyword evidence="3" id="KW-0808">Transferase</keyword>
<protein>
    <submittedName>
        <fullName evidence="3">Methyltransferase type 11</fullName>
    </submittedName>
</protein>
<dbReference type="GO" id="GO:0008168">
    <property type="term" value="F:methyltransferase activity"/>
    <property type="evidence" value="ECO:0007669"/>
    <property type="project" value="UniProtKB-KW"/>
</dbReference>
<reference evidence="3 4" key="1">
    <citation type="submission" date="2008-05" db="EMBL/GenBank/DDBJ databases">
        <title>Complete sequence of chromosome of Geobacter lovleyi SZ.</title>
        <authorList>
            <consortium name="US DOE Joint Genome Institute"/>
            <person name="Lucas S."/>
            <person name="Copeland A."/>
            <person name="Lapidus A."/>
            <person name="Glavina del Rio T."/>
            <person name="Dalin E."/>
            <person name="Tice H."/>
            <person name="Bruce D."/>
            <person name="Goodwin L."/>
            <person name="Pitluck S."/>
            <person name="Chertkov O."/>
            <person name="Meincke L."/>
            <person name="Brettin T."/>
            <person name="Detter J.C."/>
            <person name="Han C."/>
            <person name="Tapia R."/>
            <person name="Kuske C.R."/>
            <person name="Schmutz J."/>
            <person name="Larimer F."/>
            <person name="Land M."/>
            <person name="Hauser L."/>
            <person name="Kyrpides N."/>
            <person name="Mikhailova N."/>
            <person name="Sung Y."/>
            <person name="Fletcher K.E."/>
            <person name="Ritalahti K.M."/>
            <person name="Loeffler F.E."/>
            <person name="Richardson P."/>
        </authorList>
    </citation>
    <scope>NUCLEOTIDE SEQUENCE [LARGE SCALE GENOMIC DNA]</scope>
    <source>
        <strain evidence="4">ATCC BAA-1151 / DSM 17278 / SZ</strain>
    </source>
</reference>
<dbReference type="KEGG" id="glo:Glov_1520"/>
<dbReference type="CDD" id="cd02440">
    <property type="entry name" value="AdoMet_MTases"/>
    <property type="match status" value="1"/>
</dbReference>
<dbReference type="Gene3D" id="3.40.720.10">
    <property type="entry name" value="Alkaline Phosphatase, subunit A"/>
    <property type="match status" value="1"/>
</dbReference>
<evidence type="ECO:0000313" key="3">
    <source>
        <dbReference type="EMBL" id="ACD95236.1"/>
    </source>
</evidence>
<dbReference type="SUPFAM" id="SSF53335">
    <property type="entry name" value="S-adenosyl-L-methionine-dependent methyltransferases"/>
    <property type="match status" value="1"/>
</dbReference>
<dbReference type="OrthoDB" id="9803751at2"/>
<dbReference type="STRING" id="398767.Glov_1520"/>
<gene>
    <name evidence="3" type="ordered locus">Glov_1520</name>
</gene>
<dbReference type="eggNOG" id="COG3119">
    <property type="taxonomic scope" value="Bacteria"/>
</dbReference>
<dbReference type="SUPFAM" id="SSF53649">
    <property type="entry name" value="Alkaline phosphatase-like"/>
    <property type="match status" value="1"/>
</dbReference>
<dbReference type="RefSeq" id="WP_012469578.1">
    <property type="nucleotide sequence ID" value="NC_010814.1"/>
</dbReference>
<accession>B3E8W8</accession>
<name>B3E8W8_TRIL1</name>
<proteinExistence type="predicted"/>
<organism evidence="3 4">
    <name type="scientific">Trichlorobacter lovleyi (strain ATCC BAA-1151 / DSM 17278 / SZ)</name>
    <name type="common">Geobacter lovleyi</name>
    <dbReference type="NCBI Taxonomy" id="398767"/>
    <lineage>
        <taxon>Bacteria</taxon>
        <taxon>Pseudomonadati</taxon>
        <taxon>Thermodesulfobacteriota</taxon>
        <taxon>Desulfuromonadia</taxon>
        <taxon>Geobacterales</taxon>
        <taxon>Geobacteraceae</taxon>
        <taxon>Trichlorobacter</taxon>
    </lineage>
</organism>
<keyword evidence="3" id="KW-0489">Methyltransferase</keyword>
<dbReference type="Pfam" id="PF00884">
    <property type="entry name" value="Sulfatase"/>
    <property type="match status" value="1"/>
</dbReference>
<feature type="domain" description="Sulfatase N-terminal" evidence="1">
    <location>
        <begin position="265"/>
        <end position="474"/>
    </location>
</feature>
<dbReference type="GO" id="GO:0032259">
    <property type="term" value="P:methylation"/>
    <property type="evidence" value="ECO:0007669"/>
    <property type="project" value="UniProtKB-KW"/>
</dbReference>
<keyword evidence="4" id="KW-1185">Reference proteome</keyword>
<dbReference type="HOGENOM" id="CLU_554082_0_0_7"/>
<dbReference type="EMBL" id="CP001089">
    <property type="protein sequence ID" value="ACD95236.1"/>
    <property type="molecule type" value="Genomic_DNA"/>
</dbReference>
<dbReference type="Gene3D" id="3.40.50.150">
    <property type="entry name" value="Vaccinia Virus protein VP39"/>
    <property type="match status" value="1"/>
</dbReference>
<evidence type="ECO:0000259" key="1">
    <source>
        <dbReference type="Pfam" id="PF00884"/>
    </source>
</evidence>
<dbReference type="Pfam" id="PF13649">
    <property type="entry name" value="Methyltransf_25"/>
    <property type="match status" value="1"/>
</dbReference>